<evidence type="ECO:0000259" key="3">
    <source>
        <dbReference type="Pfam" id="PF06155"/>
    </source>
</evidence>
<keyword evidence="5" id="KW-1185">Reference proteome</keyword>
<organism evidence="4 5">
    <name type="scientific">Natronogracilivirga saccharolytica</name>
    <dbReference type="NCBI Taxonomy" id="2812953"/>
    <lineage>
        <taxon>Bacteria</taxon>
        <taxon>Pseudomonadati</taxon>
        <taxon>Balneolota</taxon>
        <taxon>Balneolia</taxon>
        <taxon>Balneolales</taxon>
        <taxon>Cyclonatronaceae</taxon>
        <taxon>Natronogracilivirga</taxon>
    </lineage>
</organism>
<protein>
    <submittedName>
        <fullName evidence="4">DUF971 domain-containing protein</fullName>
    </submittedName>
</protein>
<dbReference type="Gene3D" id="3.30.2020.30">
    <property type="match status" value="1"/>
</dbReference>
<evidence type="ECO:0000256" key="2">
    <source>
        <dbReference type="ARBA" id="ARBA00023004"/>
    </source>
</evidence>
<gene>
    <name evidence="4" type="ORF">NATSA_13040</name>
</gene>
<dbReference type="Pfam" id="PF06155">
    <property type="entry name" value="GBBH-like_N"/>
    <property type="match status" value="1"/>
</dbReference>
<sequence length="111" mass="12653">MEKKYQIQKITVNSETRELQVGWADGHHSRYPMEGLRRACPCVYCQGGHENMGKKVDPEIFLQPSGQNRTISKISQVGNYAVQIIWSDGHQNGIYRFDALRDMCPVENGVL</sequence>
<evidence type="ECO:0000313" key="5">
    <source>
        <dbReference type="Proteomes" id="UP000673975"/>
    </source>
</evidence>
<dbReference type="InterPro" id="IPR038492">
    <property type="entry name" value="GBBH-like_N_sf"/>
</dbReference>
<dbReference type="PANTHER" id="PTHR35303">
    <property type="entry name" value="OS02G0197800 PROTEIN"/>
    <property type="match status" value="1"/>
</dbReference>
<dbReference type="EMBL" id="JAFIDN010000012">
    <property type="protein sequence ID" value="MBP3193595.1"/>
    <property type="molecule type" value="Genomic_DNA"/>
</dbReference>
<reference evidence="4" key="1">
    <citation type="submission" date="2021-02" db="EMBL/GenBank/DDBJ databases">
        <title>Natronogracilivirga saccharolytica gen. nov. sp. nov. a new anaerobic, haloalkiliphilic carbohydrate-fermenting bacterium from soda lake and proposing of Cyclonatronumiaceae fam. nov. in the phylum Balneolaeota.</title>
        <authorList>
            <person name="Zhilina T.N."/>
            <person name="Sorokin D.Y."/>
            <person name="Zavarzina D.G."/>
            <person name="Toshchakov S.V."/>
            <person name="Kublanov I.V."/>
        </authorList>
    </citation>
    <scope>NUCLEOTIDE SEQUENCE</scope>
    <source>
        <strain evidence="4">Z-1702</strain>
    </source>
</reference>
<evidence type="ECO:0000256" key="1">
    <source>
        <dbReference type="ARBA" id="ARBA00022723"/>
    </source>
</evidence>
<accession>A0A8J7UVL8</accession>
<dbReference type="AlphaFoldDB" id="A0A8J7UVL8"/>
<dbReference type="InterPro" id="IPR010376">
    <property type="entry name" value="GBBH-like_N"/>
</dbReference>
<proteinExistence type="predicted"/>
<dbReference type="Proteomes" id="UP000673975">
    <property type="component" value="Unassembled WGS sequence"/>
</dbReference>
<keyword evidence="2" id="KW-0408">Iron</keyword>
<comment type="caution">
    <text evidence="4">The sequence shown here is derived from an EMBL/GenBank/DDBJ whole genome shotgun (WGS) entry which is preliminary data.</text>
</comment>
<feature type="domain" description="Gamma-butyrobetaine hydroxylase-like N-terminal" evidence="3">
    <location>
        <begin position="11"/>
        <end position="101"/>
    </location>
</feature>
<dbReference type="GO" id="GO:0046872">
    <property type="term" value="F:metal ion binding"/>
    <property type="evidence" value="ECO:0007669"/>
    <property type="project" value="UniProtKB-KW"/>
</dbReference>
<dbReference type="RefSeq" id="WP_210513053.1">
    <property type="nucleotide sequence ID" value="NZ_JAFIDN010000012.1"/>
</dbReference>
<evidence type="ECO:0000313" key="4">
    <source>
        <dbReference type="EMBL" id="MBP3193595.1"/>
    </source>
</evidence>
<keyword evidence="1" id="KW-0479">Metal-binding</keyword>
<name>A0A8J7UVL8_9BACT</name>